<dbReference type="GO" id="GO:0000127">
    <property type="term" value="C:transcription factor TFIIIC complex"/>
    <property type="evidence" value="ECO:0007669"/>
    <property type="project" value="TreeGrafter"/>
</dbReference>
<dbReference type="InterPro" id="IPR019481">
    <property type="entry name" value="TFIIIC_triple_barrel"/>
</dbReference>
<keyword evidence="3" id="KW-1185">Reference proteome</keyword>
<dbReference type="Gene3D" id="2.60.40.4370">
    <property type="match status" value="1"/>
</dbReference>
<accession>A0AAE1DDV5</accession>
<dbReference type="GO" id="GO:0006383">
    <property type="term" value="P:transcription by RNA polymerase III"/>
    <property type="evidence" value="ECO:0007669"/>
    <property type="project" value="InterPro"/>
</dbReference>
<gene>
    <name evidence="2" type="ORF">RRG08_017944</name>
</gene>
<protein>
    <recommendedName>
        <fullName evidence="1">Transcription factor TFIIIC triple barrel domain-containing protein</fullName>
    </recommendedName>
</protein>
<dbReference type="Proteomes" id="UP001283361">
    <property type="component" value="Unassembled WGS sequence"/>
</dbReference>
<feature type="domain" description="Transcription factor TFIIIC triple barrel" evidence="1">
    <location>
        <begin position="13"/>
        <end position="103"/>
    </location>
</feature>
<dbReference type="EMBL" id="JAWDGP010004170">
    <property type="protein sequence ID" value="KAK3767069.1"/>
    <property type="molecule type" value="Genomic_DNA"/>
</dbReference>
<evidence type="ECO:0000259" key="1">
    <source>
        <dbReference type="Pfam" id="PF10419"/>
    </source>
</evidence>
<sequence length="119" mass="13217">MAETECTDSENGWEESLMMLQLPSRTSTNKMEGNSYCQILGISSEQPLIKIKNHMFAGQLSQTMGTHIFLEIDNKSGPSQAKKNQIKKVTMSEKTMVLDPVYLETSEGKIAQDAVETGK</sequence>
<proteinExistence type="predicted"/>
<name>A0AAE1DDV5_9GAST</name>
<dbReference type="AlphaFoldDB" id="A0AAE1DDV5"/>
<dbReference type="Pfam" id="PF10419">
    <property type="entry name" value="TFIIIC_sub6"/>
    <property type="match status" value="1"/>
</dbReference>
<evidence type="ECO:0000313" key="3">
    <source>
        <dbReference type="Proteomes" id="UP001283361"/>
    </source>
</evidence>
<dbReference type="PANTHER" id="PTHR21860">
    <property type="entry name" value="TRANSCRIPTION INITIATION FACTOR IIIC TFIIIC , POLYPEPTIDE 6-RELATED"/>
    <property type="match status" value="1"/>
</dbReference>
<organism evidence="2 3">
    <name type="scientific">Elysia crispata</name>
    <name type="common">lettuce slug</name>
    <dbReference type="NCBI Taxonomy" id="231223"/>
    <lineage>
        <taxon>Eukaryota</taxon>
        <taxon>Metazoa</taxon>
        <taxon>Spiralia</taxon>
        <taxon>Lophotrochozoa</taxon>
        <taxon>Mollusca</taxon>
        <taxon>Gastropoda</taxon>
        <taxon>Heterobranchia</taxon>
        <taxon>Euthyneura</taxon>
        <taxon>Panpulmonata</taxon>
        <taxon>Sacoglossa</taxon>
        <taxon>Placobranchoidea</taxon>
        <taxon>Plakobranchidae</taxon>
        <taxon>Elysia</taxon>
    </lineage>
</organism>
<reference evidence="2" key="1">
    <citation type="journal article" date="2023" name="G3 (Bethesda)">
        <title>A reference genome for the long-term kleptoplast-retaining sea slug Elysia crispata morphotype clarki.</title>
        <authorList>
            <person name="Eastman K.E."/>
            <person name="Pendleton A.L."/>
            <person name="Shaikh M.A."/>
            <person name="Suttiyut T."/>
            <person name="Ogas R."/>
            <person name="Tomko P."/>
            <person name="Gavelis G."/>
            <person name="Widhalm J.R."/>
            <person name="Wisecaver J.H."/>
        </authorList>
    </citation>
    <scope>NUCLEOTIDE SEQUENCE</scope>
    <source>
        <strain evidence="2">ECLA1</strain>
    </source>
</reference>
<dbReference type="PANTHER" id="PTHR21860:SF2">
    <property type="entry name" value="GENERAL TRANSCRIPTION FACTOR 3C POLYPEPTIDE 6"/>
    <property type="match status" value="1"/>
</dbReference>
<evidence type="ECO:0000313" key="2">
    <source>
        <dbReference type="EMBL" id="KAK3767069.1"/>
    </source>
</evidence>
<comment type="caution">
    <text evidence="2">The sequence shown here is derived from an EMBL/GenBank/DDBJ whole genome shotgun (WGS) entry which is preliminary data.</text>
</comment>
<dbReference type="InterPro" id="IPR042771">
    <property type="entry name" value="GTF3C6-like"/>
</dbReference>